<dbReference type="Gene3D" id="1.10.10.10">
    <property type="entry name" value="Winged helix-like DNA-binding domain superfamily/Winged helix DNA-binding domain"/>
    <property type="match status" value="1"/>
</dbReference>
<dbReference type="InterPro" id="IPR019559">
    <property type="entry name" value="Cullin_neddylation_domain"/>
</dbReference>
<dbReference type="FunFam" id="1.10.10.10:FF:000014">
    <property type="entry name" value="Cullin 1"/>
    <property type="match status" value="1"/>
</dbReference>
<dbReference type="SMART" id="SM00182">
    <property type="entry name" value="CULLIN"/>
    <property type="match status" value="1"/>
</dbReference>
<dbReference type="InterPro" id="IPR045093">
    <property type="entry name" value="Cullin"/>
</dbReference>
<dbReference type="SUPFAM" id="SSF74788">
    <property type="entry name" value="Cullin repeat-like"/>
    <property type="match status" value="1"/>
</dbReference>
<evidence type="ECO:0000256" key="6">
    <source>
        <dbReference type="SAM" id="MobiDB-lite"/>
    </source>
</evidence>
<keyword evidence="9" id="KW-1185">Reference proteome</keyword>
<dbReference type="GO" id="GO:0031625">
    <property type="term" value="F:ubiquitin protein ligase binding"/>
    <property type="evidence" value="ECO:0007669"/>
    <property type="project" value="InterPro"/>
</dbReference>
<evidence type="ECO:0000256" key="5">
    <source>
        <dbReference type="RuleBase" id="RU003829"/>
    </source>
</evidence>
<dbReference type="SMART" id="SM00884">
    <property type="entry name" value="Cullin_Nedd8"/>
    <property type="match status" value="1"/>
</dbReference>
<evidence type="ECO:0000313" key="9">
    <source>
        <dbReference type="Proteomes" id="UP000193144"/>
    </source>
</evidence>
<dbReference type="InterPro" id="IPR036388">
    <property type="entry name" value="WH-like_DNA-bd_sf"/>
</dbReference>
<name>A0A1Y1ZE94_9PLEO</name>
<dbReference type="PROSITE" id="PS50069">
    <property type="entry name" value="CULLIN_2"/>
    <property type="match status" value="1"/>
</dbReference>
<dbReference type="Pfam" id="PF10557">
    <property type="entry name" value="Cullin_Nedd8"/>
    <property type="match status" value="1"/>
</dbReference>
<sequence>MSANPADRKRKHSHSSHTITELFTAQQKPNTQSSSARAEGSGKRNKLDCETNPKEKEPAGDTDVALGDRQRTGLGAAATGTMSSKNMYHFPSSKPRGIPADAEVVDISSSPDNSPSPKWSLMQQKNGMRKPGVNALHPNPAGPKRMLVKNFRPARKVDPKEFLNQVWAKVDAALDTVFGGLEIRFSLEELYRGVENLCRQGMAGEVCDRLKVKCEGYVAKELKSKVADLTGRKDVDVLRGALQAWATWGEQLKYLHWIFCYMDRAYLLPRQESLHDIAVNLFRKLIFEDARLHPRIVNGACELVAVDRAGEDMDRQMFSDAIKMFHDIQVYTTSFEPRMLALSQEFVVEWADRTSAEKSLASYVKAAKVLMKSEMERVEMFGLDSSTRRDLLTLLEDRLITSKESRLINQVDIAELYEENAVDDLGSLYSLLERRRLGAKIRPAFMKWIEDTGTTIIFDEKEQDSMVVKLLSLKRQLDTIWKLSFHRDSELGHGLRESFEIFMNKTKKTSTTWGTDNSKPGEMIAKYVDVLLRGGAKAIPAQLSRTGTDKKPEVAEVEDNEDPVLDEDSEVNNQLDQVLDLFRFVHGKAVFEAFYKKDLARRLLMGRSASADAERSMLSRLKTECGAGFTANLEQMFKDIELAREEMTSYKMLLEERNQRQSIDMNVNILSAAAWPTYPDVPVIIPTQIKSAIDKFEEHYKSKHSGRKLDWKHALAHCQIKAKFPRGNKELVVSSFQAIVLLLFNGLKEDEHLDYETLKTATGLPPAELNRTLQSLACAKLRPLTKHPKSRDISPTDTFTLNTSFSDPKYRIKINTVQLKETVQENKETHERVAADRNYETQAAIVRILKARKTIGHAELVAETIRVTRSRGTLDVQGIKRNIDRLIEKDYLEREEDGRYSYIA</sequence>
<dbReference type="STRING" id="1231657.A0A1Y1ZE94"/>
<dbReference type="Gene3D" id="3.30.230.130">
    <property type="entry name" value="Cullin, Chain C, Domain 2"/>
    <property type="match status" value="1"/>
</dbReference>
<dbReference type="InterPro" id="IPR036317">
    <property type="entry name" value="Cullin_homology_sf"/>
</dbReference>
<evidence type="ECO:0000256" key="3">
    <source>
        <dbReference type="ARBA" id="ARBA00022843"/>
    </source>
</evidence>
<comment type="similarity">
    <text evidence="1 4 5">Belongs to the cullin family.</text>
</comment>
<dbReference type="InterPro" id="IPR059120">
    <property type="entry name" value="Cullin-like_AB"/>
</dbReference>
<dbReference type="PROSITE" id="PS01256">
    <property type="entry name" value="CULLIN_1"/>
    <property type="match status" value="1"/>
</dbReference>
<reference evidence="8 9" key="1">
    <citation type="submission" date="2016-07" db="EMBL/GenBank/DDBJ databases">
        <title>Pervasive Adenine N6-methylation of Active Genes in Fungi.</title>
        <authorList>
            <consortium name="DOE Joint Genome Institute"/>
            <person name="Mondo S.J."/>
            <person name="Dannebaum R.O."/>
            <person name="Kuo R.C."/>
            <person name="Labutti K."/>
            <person name="Haridas S."/>
            <person name="Kuo A."/>
            <person name="Salamov A."/>
            <person name="Ahrendt S.R."/>
            <person name="Lipzen A."/>
            <person name="Sullivan W."/>
            <person name="Andreopoulos W.B."/>
            <person name="Clum A."/>
            <person name="Lindquist E."/>
            <person name="Daum C."/>
            <person name="Ramamoorthy G.K."/>
            <person name="Gryganskyi A."/>
            <person name="Culley D."/>
            <person name="Magnuson J.K."/>
            <person name="James T.Y."/>
            <person name="O'Malley M.A."/>
            <person name="Stajich J.E."/>
            <person name="Spatafora J.W."/>
            <person name="Visel A."/>
            <person name="Grigoriev I.V."/>
        </authorList>
    </citation>
    <scope>NUCLEOTIDE SEQUENCE [LARGE SCALE GENOMIC DNA]</scope>
    <source>
        <strain evidence="8 9">CBS 115471</strain>
    </source>
</reference>
<keyword evidence="2" id="KW-1017">Isopeptide bond</keyword>
<evidence type="ECO:0000256" key="4">
    <source>
        <dbReference type="PROSITE-ProRule" id="PRU00330"/>
    </source>
</evidence>
<dbReference type="OrthoDB" id="27073at2759"/>
<dbReference type="AlphaFoldDB" id="A0A1Y1ZE94"/>
<gene>
    <name evidence="8" type="ORF">BCR34DRAFT_517511</name>
</gene>
<dbReference type="GO" id="GO:0006511">
    <property type="term" value="P:ubiquitin-dependent protein catabolic process"/>
    <property type="evidence" value="ECO:0007669"/>
    <property type="project" value="InterPro"/>
</dbReference>
<evidence type="ECO:0000259" key="7">
    <source>
        <dbReference type="PROSITE" id="PS50069"/>
    </source>
</evidence>
<dbReference type="InterPro" id="IPR036390">
    <property type="entry name" value="WH_DNA-bd_sf"/>
</dbReference>
<proteinExistence type="inferred from homology"/>
<dbReference type="FunFam" id="1.20.1310.10:FF:000031">
    <property type="entry name" value="Ubiquitin ligase subunit CulD"/>
    <property type="match status" value="1"/>
</dbReference>
<dbReference type="Pfam" id="PF00888">
    <property type="entry name" value="Cullin"/>
    <property type="match status" value="1"/>
</dbReference>
<accession>A0A1Y1ZE94</accession>
<dbReference type="PANTHER" id="PTHR11932">
    <property type="entry name" value="CULLIN"/>
    <property type="match status" value="1"/>
</dbReference>
<dbReference type="GO" id="GO:0031461">
    <property type="term" value="C:cullin-RING ubiquitin ligase complex"/>
    <property type="evidence" value="ECO:0007669"/>
    <property type="project" value="InterPro"/>
</dbReference>
<evidence type="ECO:0000256" key="1">
    <source>
        <dbReference type="ARBA" id="ARBA00006019"/>
    </source>
</evidence>
<dbReference type="EMBL" id="MCFA01000098">
    <property type="protein sequence ID" value="ORY08578.1"/>
    <property type="molecule type" value="Genomic_DNA"/>
</dbReference>
<dbReference type="SUPFAM" id="SSF46785">
    <property type="entry name" value="Winged helix' DNA-binding domain"/>
    <property type="match status" value="1"/>
</dbReference>
<dbReference type="InterPro" id="IPR016159">
    <property type="entry name" value="Cullin_repeat-like_dom_sf"/>
</dbReference>
<evidence type="ECO:0000256" key="2">
    <source>
        <dbReference type="ARBA" id="ARBA00022499"/>
    </source>
</evidence>
<feature type="compositionally biased region" description="Polar residues" evidence="6">
    <location>
        <begin position="16"/>
        <end position="36"/>
    </location>
</feature>
<feature type="domain" description="Cullin family profile" evidence="7">
    <location>
        <begin position="519"/>
        <end position="777"/>
    </location>
</feature>
<comment type="caution">
    <text evidence="8">The sequence shown here is derived from an EMBL/GenBank/DDBJ whole genome shotgun (WGS) entry which is preliminary data.</text>
</comment>
<dbReference type="Pfam" id="PF26557">
    <property type="entry name" value="Cullin_AB"/>
    <property type="match status" value="1"/>
</dbReference>
<dbReference type="Gene3D" id="1.20.1310.10">
    <property type="entry name" value="Cullin Repeats"/>
    <property type="match status" value="4"/>
</dbReference>
<dbReference type="InterPro" id="IPR016158">
    <property type="entry name" value="Cullin_homology"/>
</dbReference>
<feature type="region of interest" description="Disordered" evidence="6">
    <location>
        <begin position="1"/>
        <end position="69"/>
    </location>
</feature>
<keyword evidence="3" id="KW-0832">Ubl conjugation</keyword>
<dbReference type="InterPro" id="IPR001373">
    <property type="entry name" value="Cullin_N"/>
</dbReference>
<protein>
    <submittedName>
        <fullName evidence="8">Cullin family-domain-containing protein</fullName>
    </submittedName>
</protein>
<organism evidence="8 9">
    <name type="scientific">Clohesyomyces aquaticus</name>
    <dbReference type="NCBI Taxonomy" id="1231657"/>
    <lineage>
        <taxon>Eukaryota</taxon>
        <taxon>Fungi</taxon>
        <taxon>Dikarya</taxon>
        <taxon>Ascomycota</taxon>
        <taxon>Pezizomycotina</taxon>
        <taxon>Dothideomycetes</taxon>
        <taxon>Pleosporomycetidae</taxon>
        <taxon>Pleosporales</taxon>
        <taxon>Lindgomycetaceae</taxon>
        <taxon>Clohesyomyces</taxon>
    </lineage>
</organism>
<dbReference type="InterPro" id="IPR016157">
    <property type="entry name" value="Cullin_CS"/>
</dbReference>
<evidence type="ECO:0000313" key="8">
    <source>
        <dbReference type="EMBL" id="ORY08578.1"/>
    </source>
</evidence>
<feature type="compositionally biased region" description="Basic and acidic residues" evidence="6">
    <location>
        <begin position="40"/>
        <end position="59"/>
    </location>
</feature>
<dbReference type="SUPFAM" id="SSF75632">
    <property type="entry name" value="Cullin homology domain"/>
    <property type="match status" value="1"/>
</dbReference>
<dbReference type="Proteomes" id="UP000193144">
    <property type="component" value="Unassembled WGS sequence"/>
</dbReference>